<reference evidence="1" key="1">
    <citation type="submission" date="2020-11" db="EMBL/GenBank/DDBJ databases">
        <authorList>
            <consortium name="DOE Joint Genome Institute"/>
            <person name="Ahrendt S."/>
            <person name="Riley R."/>
            <person name="Andreopoulos W."/>
            <person name="LaButti K."/>
            <person name="Pangilinan J."/>
            <person name="Ruiz-duenas F.J."/>
            <person name="Barrasa J.M."/>
            <person name="Sanchez-Garcia M."/>
            <person name="Camarero S."/>
            <person name="Miyauchi S."/>
            <person name="Serrano A."/>
            <person name="Linde D."/>
            <person name="Babiker R."/>
            <person name="Drula E."/>
            <person name="Ayuso-Fernandez I."/>
            <person name="Pacheco R."/>
            <person name="Padilla G."/>
            <person name="Ferreira P."/>
            <person name="Barriuso J."/>
            <person name="Kellner H."/>
            <person name="Castanera R."/>
            <person name="Alfaro M."/>
            <person name="Ramirez L."/>
            <person name="Pisabarro A.G."/>
            <person name="Kuo A."/>
            <person name="Tritt A."/>
            <person name="Lipzen A."/>
            <person name="He G."/>
            <person name="Yan M."/>
            <person name="Ng V."/>
            <person name="Cullen D."/>
            <person name="Martin F."/>
            <person name="Rosso M.-N."/>
            <person name="Henrissat B."/>
            <person name="Hibbett D."/>
            <person name="Martinez A.T."/>
            <person name="Grigoriev I.V."/>
        </authorList>
    </citation>
    <scope>NUCLEOTIDE SEQUENCE</scope>
    <source>
        <strain evidence="1">AH 44721</strain>
    </source>
</reference>
<accession>A0A9P5N8G7</accession>
<name>A0A9P5N8G7_GYMJU</name>
<sequence length="113" mass="13226">GRRGILSSYPEIVEVIKKRLEYLREKNAPITMITAHAMIVVTILERNPGIFDKFDGSSFRVSESFVRKFLHGVLSWSLRKAMQAAQKLPKDWKEQCWHVFFRKAHLIKENDIP</sequence>
<evidence type="ECO:0000313" key="2">
    <source>
        <dbReference type="Proteomes" id="UP000724874"/>
    </source>
</evidence>
<evidence type="ECO:0000313" key="1">
    <source>
        <dbReference type="EMBL" id="KAF8874458.1"/>
    </source>
</evidence>
<protein>
    <submittedName>
        <fullName evidence="1">Uncharacterized protein</fullName>
    </submittedName>
</protein>
<dbReference type="EMBL" id="JADNYJ010000213">
    <property type="protein sequence ID" value="KAF8874458.1"/>
    <property type="molecule type" value="Genomic_DNA"/>
</dbReference>
<dbReference type="AlphaFoldDB" id="A0A9P5N8G7"/>
<gene>
    <name evidence="1" type="ORF">CPB84DRAFT_1668604</name>
</gene>
<dbReference type="OrthoDB" id="3341102at2759"/>
<organism evidence="1 2">
    <name type="scientific">Gymnopilus junonius</name>
    <name type="common">Spectacular rustgill mushroom</name>
    <name type="synonym">Gymnopilus spectabilis subsp. junonius</name>
    <dbReference type="NCBI Taxonomy" id="109634"/>
    <lineage>
        <taxon>Eukaryota</taxon>
        <taxon>Fungi</taxon>
        <taxon>Dikarya</taxon>
        <taxon>Basidiomycota</taxon>
        <taxon>Agaricomycotina</taxon>
        <taxon>Agaricomycetes</taxon>
        <taxon>Agaricomycetidae</taxon>
        <taxon>Agaricales</taxon>
        <taxon>Agaricineae</taxon>
        <taxon>Hymenogastraceae</taxon>
        <taxon>Gymnopilus</taxon>
    </lineage>
</organism>
<dbReference type="Proteomes" id="UP000724874">
    <property type="component" value="Unassembled WGS sequence"/>
</dbReference>
<proteinExistence type="predicted"/>
<feature type="non-terminal residue" evidence="1">
    <location>
        <position position="113"/>
    </location>
</feature>
<feature type="non-terminal residue" evidence="1">
    <location>
        <position position="1"/>
    </location>
</feature>
<comment type="caution">
    <text evidence="1">The sequence shown here is derived from an EMBL/GenBank/DDBJ whole genome shotgun (WGS) entry which is preliminary data.</text>
</comment>
<keyword evidence="2" id="KW-1185">Reference proteome</keyword>